<gene>
    <name evidence="1" type="ORF">Bpfe_014088</name>
</gene>
<proteinExistence type="predicted"/>
<evidence type="ECO:0000313" key="2">
    <source>
        <dbReference type="Proteomes" id="UP001233172"/>
    </source>
</evidence>
<protein>
    <submittedName>
        <fullName evidence="1">Uncharacterized protein</fullName>
    </submittedName>
</protein>
<reference evidence="1" key="2">
    <citation type="submission" date="2023-04" db="EMBL/GenBank/DDBJ databases">
        <authorList>
            <person name="Bu L."/>
            <person name="Lu L."/>
            <person name="Laidemitt M.R."/>
            <person name="Zhang S.M."/>
            <person name="Mutuku M."/>
            <person name="Mkoji G."/>
            <person name="Steinauer M."/>
            <person name="Loker E.S."/>
        </authorList>
    </citation>
    <scope>NUCLEOTIDE SEQUENCE</scope>
    <source>
        <strain evidence="1">KasaAsao</strain>
        <tissue evidence="1">Whole Snail</tissue>
    </source>
</reference>
<comment type="caution">
    <text evidence="1">The sequence shown here is derived from an EMBL/GenBank/DDBJ whole genome shotgun (WGS) entry which is preliminary data.</text>
</comment>
<feature type="non-terminal residue" evidence="1">
    <location>
        <position position="104"/>
    </location>
</feature>
<organism evidence="1 2">
    <name type="scientific">Biomphalaria pfeifferi</name>
    <name type="common">Bloodfluke planorb</name>
    <name type="synonym">Freshwater snail</name>
    <dbReference type="NCBI Taxonomy" id="112525"/>
    <lineage>
        <taxon>Eukaryota</taxon>
        <taxon>Metazoa</taxon>
        <taxon>Spiralia</taxon>
        <taxon>Lophotrochozoa</taxon>
        <taxon>Mollusca</taxon>
        <taxon>Gastropoda</taxon>
        <taxon>Heterobranchia</taxon>
        <taxon>Euthyneura</taxon>
        <taxon>Panpulmonata</taxon>
        <taxon>Hygrophila</taxon>
        <taxon>Lymnaeoidea</taxon>
        <taxon>Planorbidae</taxon>
        <taxon>Biomphalaria</taxon>
    </lineage>
</organism>
<reference evidence="1" key="1">
    <citation type="journal article" date="2023" name="PLoS Negl. Trop. Dis.">
        <title>A genome sequence for Biomphalaria pfeifferi, the major vector snail for the human-infecting parasite Schistosoma mansoni.</title>
        <authorList>
            <person name="Bu L."/>
            <person name="Lu L."/>
            <person name="Laidemitt M.R."/>
            <person name="Zhang S.M."/>
            <person name="Mutuku M."/>
            <person name="Mkoji G."/>
            <person name="Steinauer M."/>
            <person name="Loker E.S."/>
        </authorList>
    </citation>
    <scope>NUCLEOTIDE SEQUENCE</scope>
    <source>
        <strain evidence="1">KasaAsao</strain>
    </source>
</reference>
<sequence length="104" mass="11970">KGITLQTLNSSPETMLDVLSTFLDFDVHYSVMETVFLKSQMFPISQIEDLPNMYDHNFGWINLMSSLEQLSDLVTQAKMDQSNVNSMKSAWENVRDIVFDKSLK</sequence>
<dbReference type="EMBL" id="JASAOG010000061">
    <property type="protein sequence ID" value="KAK0056592.1"/>
    <property type="molecule type" value="Genomic_DNA"/>
</dbReference>
<dbReference type="Proteomes" id="UP001233172">
    <property type="component" value="Unassembled WGS sequence"/>
</dbReference>
<evidence type="ECO:0000313" key="1">
    <source>
        <dbReference type="EMBL" id="KAK0056592.1"/>
    </source>
</evidence>
<feature type="non-terminal residue" evidence="1">
    <location>
        <position position="1"/>
    </location>
</feature>
<dbReference type="AlphaFoldDB" id="A0AAD8BL14"/>
<accession>A0AAD8BL14</accession>
<keyword evidence="2" id="KW-1185">Reference proteome</keyword>
<name>A0AAD8BL14_BIOPF</name>